<dbReference type="InParanoid" id="A0A2P6N592"/>
<dbReference type="EMBL" id="MDYQ01000196">
    <property type="protein sequence ID" value="PRP79108.1"/>
    <property type="molecule type" value="Genomic_DNA"/>
</dbReference>
<name>A0A2P6N592_9EUKA</name>
<sequence length="117" mass="13497">MRTRSSVALSHHNPTILTLKVRFRVRQIHRDRRQGTSAEARSNDDEFIARVLLVKKVIELAKKFAGDRTVTLTESKITLESVFHRAVRVKDCGSVCQVWLSPERLNCRKIPDIKTRC</sequence>
<protein>
    <submittedName>
        <fullName evidence="1">Uncharacterized protein</fullName>
    </submittedName>
</protein>
<accession>A0A2P6N592</accession>
<dbReference type="AlphaFoldDB" id="A0A2P6N592"/>
<reference evidence="1 2" key="1">
    <citation type="journal article" date="2018" name="Genome Biol. Evol.">
        <title>Multiple Roots of Fruiting Body Formation in Amoebozoa.</title>
        <authorList>
            <person name="Hillmann F."/>
            <person name="Forbes G."/>
            <person name="Novohradska S."/>
            <person name="Ferling I."/>
            <person name="Riege K."/>
            <person name="Groth M."/>
            <person name="Westermann M."/>
            <person name="Marz M."/>
            <person name="Spaller T."/>
            <person name="Winckler T."/>
            <person name="Schaap P."/>
            <person name="Glockner G."/>
        </authorList>
    </citation>
    <scope>NUCLEOTIDE SEQUENCE [LARGE SCALE GENOMIC DNA]</scope>
    <source>
        <strain evidence="1 2">Jena</strain>
    </source>
</reference>
<organism evidence="1 2">
    <name type="scientific">Planoprotostelium fungivorum</name>
    <dbReference type="NCBI Taxonomy" id="1890364"/>
    <lineage>
        <taxon>Eukaryota</taxon>
        <taxon>Amoebozoa</taxon>
        <taxon>Evosea</taxon>
        <taxon>Variosea</taxon>
        <taxon>Cavosteliida</taxon>
        <taxon>Cavosteliaceae</taxon>
        <taxon>Planoprotostelium</taxon>
    </lineage>
</organism>
<proteinExistence type="predicted"/>
<keyword evidence="2" id="KW-1185">Reference proteome</keyword>
<comment type="caution">
    <text evidence="1">The sequence shown here is derived from an EMBL/GenBank/DDBJ whole genome shotgun (WGS) entry which is preliminary data.</text>
</comment>
<dbReference type="Proteomes" id="UP000241769">
    <property type="component" value="Unassembled WGS sequence"/>
</dbReference>
<gene>
    <name evidence="1" type="ORF">PROFUN_11664</name>
</gene>
<evidence type="ECO:0000313" key="1">
    <source>
        <dbReference type="EMBL" id="PRP79108.1"/>
    </source>
</evidence>
<evidence type="ECO:0000313" key="2">
    <source>
        <dbReference type="Proteomes" id="UP000241769"/>
    </source>
</evidence>